<keyword evidence="3" id="KW-1185">Reference proteome</keyword>
<name>A0A1I0SAH0_9BACT</name>
<keyword evidence="1" id="KW-0472">Membrane</keyword>
<protein>
    <submittedName>
        <fullName evidence="2">Uncharacterized protein</fullName>
    </submittedName>
</protein>
<dbReference type="Proteomes" id="UP000199310">
    <property type="component" value="Unassembled WGS sequence"/>
</dbReference>
<accession>A0A1I0SAH0</accession>
<keyword evidence="1" id="KW-0812">Transmembrane</keyword>
<proteinExistence type="predicted"/>
<dbReference type="OrthoDB" id="10001697at2"/>
<evidence type="ECO:0000256" key="1">
    <source>
        <dbReference type="SAM" id="Phobius"/>
    </source>
</evidence>
<gene>
    <name evidence="2" type="ORF">SAMN04488122_5502</name>
</gene>
<feature type="transmembrane region" description="Helical" evidence="1">
    <location>
        <begin position="20"/>
        <end position="38"/>
    </location>
</feature>
<evidence type="ECO:0000313" key="3">
    <source>
        <dbReference type="Proteomes" id="UP000199310"/>
    </source>
</evidence>
<dbReference type="RefSeq" id="WP_089900649.1">
    <property type="nucleotide sequence ID" value="NZ_FOJG01000002.1"/>
</dbReference>
<reference evidence="3" key="1">
    <citation type="submission" date="2016-10" db="EMBL/GenBank/DDBJ databases">
        <authorList>
            <person name="Varghese N."/>
            <person name="Submissions S."/>
        </authorList>
    </citation>
    <scope>NUCLEOTIDE SEQUENCE [LARGE SCALE GENOMIC DNA]</scope>
    <source>
        <strain evidence="3">DSM 3695</strain>
    </source>
</reference>
<feature type="transmembrane region" description="Helical" evidence="1">
    <location>
        <begin position="50"/>
        <end position="71"/>
    </location>
</feature>
<dbReference type="EMBL" id="FOJG01000002">
    <property type="protein sequence ID" value="SEW53495.1"/>
    <property type="molecule type" value="Genomic_DNA"/>
</dbReference>
<organism evidence="2 3">
    <name type="scientific">Chitinophaga arvensicola</name>
    <dbReference type="NCBI Taxonomy" id="29529"/>
    <lineage>
        <taxon>Bacteria</taxon>
        <taxon>Pseudomonadati</taxon>
        <taxon>Bacteroidota</taxon>
        <taxon>Chitinophagia</taxon>
        <taxon>Chitinophagales</taxon>
        <taxon>Chitinophagaceae</taxon>
        <taxon>Chitinophaga</taxon>
    </lineage>
</organism>
<keyword evidence="1" id="KW-1133">Transmembrane helix</keyword>
<dbReference type="AlphaFoldDB" id="A0A1I0SAH0"/>
<evidence type="ECO:0000313" key="2">
    <source>
        <dbReference type="EMBL" id="SEW53495.1"/>
    </source>
</evidence>
<sequence>MNKAIIRKLLVYFLLRDIRLMLVMSGLMGEVPLVSYFVNLFKPTLLASVLFYIMPLTILNGLLFAWPYVYFFKRFKEDGMRGVLMQDTA</sequence>